<sequence>MAAKQLIDDKTIQNEVIKELKIYKALKVKMENKKEQEEEGIDNLFPVLIKSDQIDRENILKVRQIDRALQNSLDVIEKKIIEAKYLHPTERKDIEIYLSLRLKKDKFYEKKRNAINSLATALGII</sequence>
<dbReference type="EMBL" id="MLQR01000030">
    <property type="protein sequence ID" value="OIJ12672.1"/>
    <property type="molecule type" value="Genomic_DNA"/>
</dbReference>
<accession>A0A1S2LJI1</accession>
<protein>
    <submittedName>
        <fullName evidence="1">ArpU family transcriptional regulator</fullName>
    </submittedName>
</protein>
<dbReference type="RefSeq" id="WP_071309992.1">
    <property type="nucleotide sequence ID" value="NZ_MLQR01000030.1"/>
</dbReference>
<name>A0A1S2LJI1_9BACI</name>
<organism evidence="1 2">
    <name type="scientific">Anaerobacillus alkalilacustris</name>
    <dbReference type="NCBI Taxonomy" id="393763"/>
    <lineage>
        <taxon>Bacteria</taxon>
        <taxon>Bacillati</taxon>
        <taxon>Bacillota</taxon>
        <taxon>Bacilli</taxon>
        <taxon>Bacillales</taxon>
        <taxon>Bacillaceae</taxon>
        <taxon>Anaerobacillus</taxon>
    </lineage>
</organism>
<keyword evidence="2" id="KW-1185">Reference proteome</keyword>
<dbReference type="OrthoDB" id="2475064at2"/>
<proteinExistence type="predicted"/>
<dbReference type="InterPro" id="IPR006524">
    <property type="entry name" value="ArpU-like"/>
</dbReference>
<dbReference type="Proteomes" id="UP000179524">
    <property type="component" value="Unassembled WGS sequence"/>
</dbReference>
<evidence type="ECO:0000313" key="1">
    <source>
        <dbReference type="EMBL" id="OIJ12672.1"/>
    </source>
</evidence>
<dbReference type="NCBIfam" id="TIGR01637">
    <property type="entry name" value="phage_arpU"/>
    <property type="match status" value="1"/>
</dbReference>
<reference evidence="1 2" key="1">
    <citation type="submission" date="2016-10" db="EMBL/GenBank/DDBJ databases">
        <title>Draft genome sequences of four alkaliphilic bacteria belonging to the Anaerobacillus genus.</title>
        <authorList>
            <person name="Bassil N.M."/>
            <person name="Lloyd J.R."/>
        </authorList>
    </citation>
    <scope>NUCLEOTIDE SEQUENCE [LARGE SCALE GENOMIC DNA]</scope>
    <source>
        <strain evidence="1 2">DSM 18345</strain>
    </source>
</reference>
<comment type="caution">
    <text evidence="1">The sequence shown here is derived from an EMBL/GenBank/DDBJ whole genome shotgun (WGS) entry which is preliminary data.</text>
</comment>
<dbReference type="AlphaFoldDB" id="A0A1S2LJI1"/>
<gene>
    <name evidence="1" type="ORF">BKP37_12785</name>
</gene>
<evidence type="ECO:0000313" key="2">
    <source>
        <dbReference type="Proteomes" id="UP000179524"/>
    </source>
</evidence>